<evidence type="ECO:0000313" key="2">
    <source>
        <dbReference type="Proteomes" id="UP000813463"/>
    </source>
</evidence>
<gene>
    <name evidence="3" type="primary">LOC110798578</name>
</gene>
<evidence type="ECO:0000256" key="1">
    <source>
        <dbReference type="SAM" id="Phobius"/>
    </source>
</evidence>
<accession>A0A9R0J173</accession>
<organism evidence="2 3">
    <name type="scientific">Spinacia oleracea</name>
    <name type="common">Spinach</name>
    <dbReference type="NCBI Taxonomy" id="3562"/>
    <lineage>
        <taxon>Eukaryota</taxon>
        <taxon>Viridiplantae</taxon>
        <taxon>Streptophyta</taxon>
        <taxon>Embryophyta</taxon>
        <taxon>Tracheophyta</taxon>
        <taxon>Spermatophyta</taxon>
        <taxon>Magnoliopsida</taxon>
        <taxon>eudicotyledons</taxon>
        <taxon>Gunneridae</taxon>
        <taxon>Pentapetalae</taxon>
        <taxon>Caryophyllales</taxon>
        <taxon>Chenopodiaceae</taxon>
        <taxon>Chenopodioideae</taxon>
        <taxon>Anserineae</taxon>
        <taxon>Spinacia</taxon>
    </lineage>
</organism>
<name>A0A9R0J173_SPIOL</name>
<dbReference type="PANTHER" id="PTHR36318:SF3">
    <property type="entry name" value="OS06G0581300 PROTEIN"/>
    <property type="match status" value="1"/>
</dbReference>
<reference evidence="2" key="1">
    <citation type="journal article" date="2021" name="Nat. Commun.">
        <title>Genomic analyses provide insights into spinach domestication and the genetic basis of agronomic traits.</title>
        <authorList>
            <person name="Cai X."/>
            <person name="Sun X."/>
            <person name="Xu C."/>
            <person name="Sun H."/>
            <person name="Wang X."/>
            <person name="Ge C."/>
            <person name="Zhang Z."/>
            <person name="Wang Q."/>
            <person name="Fei Z."/>
            <person name="Jiao C."/>
            <person name="Wang Q."/>
        </authorList>
    </citation>
    <scope>NUCLEOTIDE SEQUENCE [LARGE SCALE GENOMIC DNA]</scope>
    <source>
        <strain evidence="2">cv. Varoflay</strain>
    </source>
</reference>
<keyword evidence="1" id="KW-1133">Transmembrane helix</keyword>
<feature type="transmembrane region" description="Helical" evidence="1">
    <location>
        <begin position="77"/>
        <end position="101"/>
    </location>
</feature>
<protein>
    <submittedName>
        <fullName evidence="3">Uncharacterized protein isoform X1</fullName>
    </submittedName>
</protein>
<dbReference type="OrthoDB" id="611851at2759"/>
<keyword evidence="1" id="KW-0472">Membrane</keyword>
<dbReference type="Proteomes" id="UP000813463">
    <property type="component" value="Chromosome 6"/>
</dbReference>
<feature type="transmembrane region" description="Helical" evidence="1">
    <location>
        <begin position="203"/>
        <end position="222"/>
    </location>
</feature>
<dbReference type="AlphaFoldDB" id="A0A9R0J173"/>
<feature type="transmembrane region" description="Helical" evidence="1">
    <location>
        <begin position="141"/>
        <end position="159"/>
    </location>
</feature>
<sequence length="258" mass="28894">MSSCISATMANSSVMVLKAAFVALGSVMVATLIYTLAIDGLPFRKDLLTPWMTATLVDFYINIFVLAVWVIYKESSWLASIIWVILLVCLGSITTCAYITIQLFKLSAEESSDPMYHLLLRDQDKKDAYSGSAIQLISAKVIFGCLGCLMLGTLVYTIITHGSPFNKELLTPWLVATLIDFYINVAVLSVWVGYKEPSWLTRVIWIVLLICFGSIVTCGYVVRQFCLLSPYDPLYLVLLNNHHRAESRYETTTTPTVW</sequence>
<dbReference type="Pfam" id="PF07343">
    <property type="entry name" value="DUF1475"/>
    <property type="match status" value="1"/>
</dbReference>
<evidence type="ECO:0000313" key="3">
    <source>
        <dbReference type="RefSeq" id="XP_021859453.1"/>
    </source>
</evidence>
<dbReference type="KEGG" id="soe:110798578"/>
<feature type="transmembrane region" description="Helical" evidence="1">
    <location>
        <begin position="15"/>
        <end position="36"/>
    </location>
</feature>
<dbReference type="RefSeq" id="XP_021859453.1">
    <property type="nucleotide sequence ID" value="XM_022003761.2"/>
</dbReference>
<feature type="transmembrane region" description="Helical" evidence="1">
    <location>
        <begin position="171"/>
        <end position="191"/>
    </location>
</feature>
<reference evidence="3" key="2">
    <citation type="submission" date="2025-08" db="UniProtKB">
        <authorList>
            <consortium name="RefSeq"/>
        </authorList>
    </citation>
    <scope>IDENTIFICATION</scope>
    <source>
        <tissue evidence="3">Leaf</tissue>
    </source>
</reference>
<keyword evidence="2" id="KW-1185">Reference proteome</keyword>
<dbReference type="InterPro" id="IPR009943">
    <property type="entry name" value="DUF1475"/>
</dbReference>
<keyword evidence="1" id="KW-0812">Transmembrane</keyword>
<proteinExistence type="predicted"/>
<dbReference type="GeneID" id="110798578"/>
<feature type="transmembrane region" description="Helical" evidence="1">
    <location>
        <begin position="48"/>
        <end position="71"/>
    </location>
</feature>
<dbReference type="PANTHER" id="PTHR36318">
    <property type="entry name" value="OS06G0581300 PROTEIN"/>
    <property type="match status" value="1"/>
</dbReference>